<dbReference type="InterPro" id="IPR010917">
    <property type="entry name" value="TonB_rcpt_CS"/>
</dbReference>
<dbReference type="CDD" id="cd01347">
    <property type="entry name" value="ligand_gated_channel"/>
    <property type="match status" value="1"/>
</dbReference>
<accession>A0ABX2EMP7</accession>
<evidence type="ECO:0000256" key="6">
    <source>
        <dbReference type="ARBA" id="ARBA00022729"/>
    </source>
</evidence>
<dbReference type="InterPro" id="IPR000531">
    <property type="entry name" value="Beta-barrel_TonB"/>
</dbReference>
<evidence type="ECO:0000256" key="2">
    <source>
        <dbReference type="ARBA" id="ARBA00009810"/>
    </source>
</evidence>
<evidence type="ECO:0000256" key="10">
    <source>
        <dbReference type="ARBA" id="ARBA00023237"/>
    </source>
</evidence>
<keyword evidence="5 11" id="KW-0812">Transmembrane</keyword>
<dbReference type="Proteomes" id="UP000737171">
    <property type="component" value="Unassembled WGS sequence"/>
</dbReference>
<reference evidence="17 18" key="1">
    <citation type="submission" date="2020-05" db="EMBL/GenBank/DDBJ databases">
        <title>Aquincola sp. isolate from soil.</title>
        <authorList>
            <person name="Han J."/>
            <person name="Kim D.-U."/>
        </authorList>
    </citation>
    <scope>NUCLEOTIDE SEQUENCE [LARGE SCALE GENOMIC DNA]</scope>
    <source>
        <strain evidence="17 18">S2</strain>
    </source>
</reference>
<proteinExistence type="inferred from homology"/>
<dbReference type="SUPFAM" id="SSF56935">
    <property type="entry name" value="Porins"/>
    <property type="match status" value="1"/>
</dbReference>
<keyword evidence="7 13" id="KW-0798">TonB box</keyword>
<evidence type="ECO:0000256" key="5">
    <source>
        <dbReference type="ARBA" id="ARBA00022692"/>
    </source>
</evidence>
<dbReference type="PANTHER" id="PTHR30069:SF29">
    <property type="entry name" value="HEMOGLOBIN AND HEMOGLOBIN-HAPTOGLOBIN-BINDING PROTEIN 1-RELATED"/>
    <property type="match status" value="1"/>
</dbReference>
<dbReference type="Pfam" id="PF00593">
    <property type="entry name" value="TonB_dep_Rec_b-barrel"/>
    <property type="match status" value="1"/>
</dbReference>
<evidence type="ECO:0000259" key="15">
    <source>
        <dbReference type="Pfam" id="PF00593"/>
    </source>
</evidence>
<comment type="caution">
    <text evidence="17">The sequence shown here is derived from an EMBL/GenBank/DDBJ whole genome shotgun (WGS) entry which is preliminary data.</text>
</comment>
<comment type="subcellular location">
    <subcellularLocation>
        <location evidence="1 11">Cell outer membrane</location>
        <topology evidence="1 11">Multi-pass membrane protein</topology>
    </subcellularLocation>
</comment>
<comment type="similarity">
    <text evidence="2 11 13">Belongs to the TonB-dependent receptor family.</text>
</comment>
<evidence type="ECO:0000256" key="4">
    <source>
        <dbReference type="ARBA" id="ARBA00022452"/>
    </source>
</evidence>
<evidence type="ECO:0000256" key="13">
    <source>
        <dbReference type="RuleBase" id="RU003357"/>
    </source>
</evidence>
<keyword evidence="3 11" id="KW-0813">Transport</keyword>
<dbReference type="Gene3D" id="2.170.130.10">
    <property type="entry name" value="TonB-dependent receptor, plug domain"/>
    <property type="match status" value="1"/>
</dbReference>
<feature type="short sequence motif" description="TonB C-terminal box" evidence="12">
    <location>
        <begin position="679"/>
        <end position="696"/>
    </location>
</feature>
<evidence type="ECO:0000256" key="8">
    <source>
        <dbReference type="ARBA" id="ARBA00023136"/>
    </source>
</evidence>
<keyword evidence="4 11" id="KW-1134">Transmembrane beta strand</keyword>
<dbReference type="InterPro" id="IPR036942">
    <property type="entry name" value="Beta-barrel_TonB_sf"/>
</dbReference>
<dbReference type="PANTHER" id="PTHR30069">
    <property type="entry name" value="TONB-DEPENDENT OUTER MEMBRANE RECEPTOR"/>
    <property type="match status" value="1"/>
</dbReference>
<evidence type="ECO:0000313" key="17">
    <source>
        <dbReference type="EMBL" id="NRF69901.1"/>
    </source>
</evidence>
<evidence type="ECO:0000256" key="3">
    <source>
        <dbReference type="ARBA" id="ARBA00022448"/>
    </source>
</evidence>
<name>A0ABX2EMP7_9BURK</name>
<dbReference type="PROSITE" id="PS52016">
    <property type="entry name" value="TONB_DEPENDENT_REC_3"/>
    <property type="match status" value="1"/>
</dbReference>
<evidence type="ECO:0000256" key="9">
    <source>
        <dbReference type="ARBA" id="ARBA00023170"/>
    </source>
</evidence>
<evidence type="ECO:0000259" key="16">
    <source>
        <dbReference type="Pfam" id="PF07715"/>
    </source>
</evidence>
<feature type="signal peptide" evidence="14">
    <location>
        <begin position="1"/>
        <end position="25"/>
    </location>
</feature>
<dbReference type="InterPro" id="IPR012910">
    <property type="entry name" value="Plug_dom"/>
</dbReference>
<dbReference type="Pfam" id="PF07715">
    <property type="entry name" value="Plug"/>
    <property type="match status" value="1"/>
</dbReference>
<dbReference type="EMBL" id="JABRWJ010000007">
    <property type="protein sequence ID" value="NRF69901.1"/>
    <property type="molecule type" value="Genomic_DNA"/>
</dbReference>
<evidence type="ECO:0000256" key="12">
    <source>
        <dbReference type="PROSITE-ProRule" id="PRU10144"/>
    </source>
</evidence>
<dbReference type="InterPro" id="IPR037066">
    <property type="entry name" value="Plug_dom_sf"/>
</dbReference>
<keyword evidence="8 11" id="KW-0472">Membrane</keyword>
<feature type="domain" description="TonB-dependent receptor-like beta-barrel" evidence="15">
    <location>
        <begin position="251"/>
        <end position="646"/>
    </location>
</feature>
<feature type="chain" id="PRO_5047190395" evidence="14">
    <location>
        <begin position="26"/>
        <end position="696"/>
    </location>
</feature>
<evidence type="ECO:0000256" key="14">
    <source>
        <dbReference type="SAM" id="SignalP"/>
    </source>
</evidence>
<keyword evidence="9 17" id="KW-0675">Receptor</keyword>
<evidence type="ECO:0000313" key="18">
    <source>
        <dbReference type="Proteomes" id="UP000737171"/>
    </source>
</evidence>
<sequence>MKSLPRVVVRWFVPLLLLPAAAVQASEDEELALAYGDQSTISLATGMRQPLRRAPAVATVITAEDIAAMGATDLDQVLETVAGLHINVAPSARNTLYVIRGVFSLQTPQVLVLQNGIPLTVLLTGGRGNLSGLPAVENIARVEILRGPGSALFGADAFSGVINIITRGAGELPGTQVAARAGSFGSADAWLRQGGSAGGVAWAAFAKLARTDGLRRTIESDAQTRNDRLFGTQAGLAPGPVTATADALDAGLELAWQQWRWRALYKLRDNVGTYGGLGSALDPIGRGRGARLVTDLGWSAPASAGSDWSFDANVSWVHFAQRFPVPARIFPPGTRFPTGVFVHGMFGAPEVSERSLRVQAHAAYAGWNGHALRLGVGYENLHMYMARDTNNFRYTASGIPIPNDPVRLTDLPFIYPQRREVLYAFVQDEWHLHPDWTLTAGVRHDQYSDAGGTTNPRLALVWDATVDWTVKVLYGQAFRAPTFSELYATNNPIAHGNPALRPETTRTVEAVSSWQATPDLQLTLSIYSYRMRDIARTVPNPSPAPGTTYMNTGRQHGKGFEAEAVWDATRQLRLSGHLSVTRAVDPATGADVGNVPRRDVFLRADWRIGRWRLDAMLNHIADRRRARGDARPPVPDYTTLDLTLSTDRSARGWFAGAALRNAFDEDVREPNLAPGLIANDLPQAGRTLTLQIGYAF</sequence>
<keyword evidence="6 14" id="KW-0732">Signal</keyword>
<evidence type="ECO:0000256" key="1">
    <source>
        <dbReference type="ARBA" id="ARBA00004571"/>
    </source>
</evidence>
<gene>
    <name evidence="17" type="ORF">HLB44_23120</name>
</gene>
<keyword evidence="18" id="KW-1185">Reference proteome</keyword>
<protein>
    <submittedName>
        <fullName evidence="17">TonB-dependent receptor</fullName>
    </submittedName>
</protein>
<dbReference type="Gene3D" id="2.40.170.20">
    <property type="entry name" value="TonB-dependent receptor, beta-barrel domain"/>
    <property type="match status" value="1"/>
</dbReference>
<organism evidence="17 18">
    <name type="scientific">Pseudaquabacterium terrae</name>
    <dbReference type="NCBI Taxonomy" id="2732868"/>
    <lineage>
        <taxon>Bacteria</taxon>
        <taxon>Pseudomonadati</taxon>
        <taxon>Pseudomonadota</taxon>
        <taxon>Betaproteobacteria</taxon>
        <taxon>Burkholderiales</taxon>
        <taxon>Sphaerotilaceae</taxon>
        <taxon>Pseudaquabacterium</taxon>
    </lineage>
</organism>
<evidence type="ECO:0000256" key="7">
    <source>
        <dbReference type="ARBA" id="ARBA00023077"/>
    </source>
</evidence>
<keyword evidence="10 11" id="KW-0998">Cell outer membrane</keyword>
<dbReference type="PROSITE" id="PS01156">
    <property type="entry name" value="TONB_DEPENDENT_REC_2"/>
    <property type="match status" value="1"/>
</dbReference>
<dbReference type="InterPro" id="IPR039426">
    <property type="entry name" value="TonB-dep_rcpt-like"/>
</dbReference>
<dbReference type="RefSeq" id="WP_173127740.1">
    <property type="nucleotide sequence ID" value="NZ_JABRWJ010000007.1"/>
</dbReference>
<feature type="domain" description="TonB-dependent receptor plug" evidence="16">
    <location>
        <begin position="51"/>
        <end position="161"/>
    </location>
</feature>
<evidence type="ECO:0000256" key="11">
    <source>
        <dbReference type="PROSITE-ProRule" id="PRU01360"/>
    </source>
</evidence>